<dbReference type="InterPro" id="IPR009721">
    <property type="entry name" value="O-acyltransferase_WSD1_C"/>
</dbReference>
<dbReference type="PANTHER" id="PTHR31650:SF1">
    <property type="entry name" value="WAX ESTER SYNTHASE_DIACYLGLYCEROL ACYLTRANSFERASE 4-RELATED"/>
    <property type="match status" value="1"/>
</dbReference>
<keyword evidence="5 11" id="KW-0444">Lipid biosynthesis</keyword>
<dbReference type="InterPro" id="IPR004255">
    <property type="entry name" value="O-acyltransferase_WSD1_N"/>
</dbReference>
<dbReference type="NCBIfam" id="TIGR02946">
    <property type="entry name" value="acyl_WS_DGAT"/>
    <property type="match status" value="1"/>
</dbReference>
<evidence type="ECO:0000256" key="10">
    <source>
        <dbReference type="ARBA" id="ARBA00048109"/>
    </source>
</evidence>
<proteinExistence type="inferred from homology"/>
<dbReference type="EC" id="2.3.1.20" evidence="4 11"/>
<evidence type="ECO:0000259" key="12">
    <source>
        <dbReference type="Pfam" id="PF03007"/>
    </source>
</evidence>
<dbReference type="EMBL" id="JAHCLR010000023">
    <property type="protein sequence ID" value="MBS9534475.1"/>
    <property type="molecule type" value="Genomic_DNA"/>
</dbReference>
<gene>
    <name evidence="14" type="ORF">KIH27_12850</name>
</gene>
<comment type="catalytic activity">
    <reaction evidence="10 11">
        <text>an acyl-CoA + a 1,2-diacyl-sn-glycerol = a triacyl-sn-glycerol + CoA</text>
        <dbReference type="Rhea" id="RHEA:10868"/>
        <dbReference type="ChEBI" id="CHEBI:17815"/>
        <dbReference type="ChEBI" id="CHEBI:57287"/>
        <dbReference type="ChEBI" id="CHEBI:58342"/>
        <dbReference type="ChEBI" id="CHEBI:64615"/>
        <dbReference type="EC" id="2.3.1.20"/>
    </reaction>
</comment>
<comment type="pathway">
    <text evidence="1 11">Glycerolipid metabolism; triacylglycerol biosynthesis.</text>
</comment>
<evidence type="ECO:0000256" key="2">
    <source>
        <dbReference type="ARBA" id="ARBA00005189"/>
    </source>
</evidence>
<feature type="domain" description="O-acyltransferase WSD1 C-terminal" evidence="13">
    <location>
        <begin position="306"/>
        <end position="455"/>
    </location>
</feature>
<evidence type="ECO:0000256" key="3">
    <source>
        <dbReference type="ARBA" id="ARBA00009587"/>
    </source>
</evidence>
<protein>
    <recommendedName>
        <fullName evidence="4 11">Diacylglycerol O-acyltransferase</fullName>
        <ecNumber evidence="4 11">2.3.1.20</ecNumber>
    </recommendedName>
</protein>
<evidence type="ECO:0000256" key="1">
    <source>
        <dbReference type="ARBA" id="ARBA00004771"/>
    </source>
</evidence>
<dbReference type="InterPro" id="IPR045034">
    <property type="entry name" value="O-acyltransferase_WSD1-like"/>
</dbReference>
<evidence type="ECO:0000256" key="4">
    <source>
        <dbReference type="ARBA" id="ARBA00013244"/>
    </source>
</evidence>
<keyword evidence="8 11" id="KW-0443">Lipid metabolism</keyword>
<name>A0ABS5RJJ9_9MYCO</name>
<keyword evidence="6 11" id="KW-0808">Transferase</keyword>
<dbReference type="SUPFAM" id="SSF52777">
    <property type="entry name" value="CoA-dependent acyltransferases"/>
    <property type="match status" value="1"/>
</dbReference>
<accession>A0ABS5RJJ9</accession>
<evidence type="ECO:0000256" key="7">
    <source>
        <dbReference type="ARBA" id="ARBA00022798"/>
    </source>
</evidence>
<dbReference type="PANTHER" id="PTHR31650">
    <property type="entry name" value="O-ACYLTRANSFERASE (WSD1-LIKE) FAMILY PROTEIN"/>
    <property type="match status" value="1"/>
</dbReference>
<dbReference type="Pfam" id="PF03007">
    <property type="entry name" value="WS_DGAT_cat"/>
    <property type="match status" value="1"/>
</dbReference>
<comment type="caution">
    <text evidence="14">The sequence shown here is derived from an EMBL/GenBank/DDBJ whole genome shotgun (WGS) entry which is preliminary data.</text>
</comment>
<evidence type="ECO:0000313" key="15">
    <source>
        <dbReference type="Proteomes" id="UP001519535"/>
    </source>
</evidence>
<comment type="pathway">
    <text evidence="2">Lipid metabolism.</text>
</comment>
<feature type="domain" description="O-acyltransferase WSD1-like N-terminal" evidence="12">
    <location>
        <begin position="4"/>
        <end position="265"/>
    </location>
</feature>
<evidence type="ECO:0000256" key="9">
    <source>
        <dbReference type="ARBA" id="ARBA00023315"/>
    </source>
</evidence>
<dbReference type="Pfam" id="PF06974">
    <property type="entry name" value="WS_DGAT_C"/>
    <property type="match status" value="1"/>
</dbReference>
<evidence type="ECO:0000259" key="13">
    <source>
        <dbReference type="Pfam" id="PF06974"/>
    </source>
</evidence>
<keyword evidence="9 11" id="KW-0012">Acyltransferase</keyword>
<dbReference type="Proteomes" id="UP001519535">
    <property type="component" value="Unassembled WGS sequence"/>
</dbReference>
<comment type="similarity">
    <text evidence="3 11">Belongs to the long-chain O-acyltransferase family.</text>
</comment>
<keyword evidence="7 11" id="KW-0319">Glycerol metabolism</keyword>
<sequence>MKRLSGVDAAFWYGETAGWHMHVGALAICDPTGVDGFSFERIRELIIERLPQMPQLRWRVVAGPLGLDRPWFVEDPELDPDFHIRRIGVPAPGGRKELEELTGRLMSYKLDRSRPLWELWVIDGVKGGRVATLTKMHHSIIDGVSGAGLGEILLDVTPEPRAPLPDTIGSLVGEGTPSFELRAVQALVNVGIKTPFRIARLLEQTVRQQLATIGLTRKPPGYFDAPVTRFNAPVSPHRRITGARIELSRVKALKDAYGVKVNDIVLALVAGAVRSYLVERDELPAKPLVTQIPVSTRTEADRDEVGNKISSMTVSLATDIDDPAERVKAIYESTQSAKEMAKALSAHQIMGLTDTTPPGLLHLAARAYTATGLSASIAPINLVVSNVPGPTFPLYMAGAPLESFIPIGPPVLDVALNITCFSYLEHLDFGFVTTPEVAPDIDQMADAIRPALKELERAAGLS</sequence>
<dbReference type="RefSeq" id="WP_214093344.1">
    <property type="nucleotide sequence ID" value="NZ_JAHCLR010000023.1"/>
</dbReference>
<evidence type="ECO:0000256" key="8">
    <source>
        <dbReference type="ARBA" id="ARBA00023098"/>
    </source>
</evidence>
<keyword evidence="15" id="KW-1185">Reference proteome</keyword>
<evidence type="ECO:0000256" key="5">
    <source>
        <dbReference type="ARBA" id="ARBA00022516"/>
    </source>
</evidence>
<dbReference type="InterPro" id="IPR014292">
    <property type="entry name" value="Acyl_transf_WS/DGAT"/>
</dbReference>
<evidence type="ECO:0000256" key="11">
    <source>
        <dbReference type="RuleBase" id="RU361241"/>
    </source>
</evidence>
<evidence type="ECO:0000313" key="14">
    <source>
        <dbReference type="EMBL" id="MBS9534475.1"/>
    </source>
</evidence>
<reference evidence="14 15" key="1">
    <citation type="submission" date="2021-05" db="EMBL/GenBank/DDBJ databases">
        <title>Mycobacterium acidophilum sp. nov., an extremely acid-tolerant member of the genus Mycobacterium.</title>
        <authorList>
            <person name="Xia J."/>
        </authorList>
    </citation>
    <scope>NUCLEOTIDE SEQUENCE [LARGE SCALE GENOMIC DNA]</scope>
    <source>
        <strain evidence="14 15">M1</strain>
    </source>
</reference>
<organism evidence="14 15">
    <name type="scientific">Mycolicibacter acidiphilus</name>
    <dbReference type="NCBI Taxonomy" id="2835306"/>
    <lineage>
        <taxon>Bacteria</taxon>
        <taxon>Bacillati</taxon>
        <taxon>Actinomycetota</taxon>
        <taxon>Actinomycetes</taxon>
        <taxon>Mycobacteriales</taxon>
        <taxon>Mycobacteriaceae</taxon>
        <taxon>Mycolicibacter</taxon>
    </lineage>
</organism>
<evidence type="ECO:0000256" key="6">
    <source>
        <dbReference type="ARBA" id="ARBA00022679"/>
    </source>
</evidence>